<dbReference type="EMBL" id="CP025074">
    <property type="protein sequence ID" value="AUI37382.1"/>
    <property type="molecule type" value="Genomic_DNA"/>
</dbReference>
<sequence>MAASFISVCAVVADWEKSAGSIGGYGPAGIRGNGVNMAACASFPKMESDITICANSQKGAKPNGDFAPSLYIAQAGRYK</sequence>
<keyword evidence="2" id="KW-1185">Reference proteome</keyword>
<gene>
    <name evidence="1" type="ORF">CWI35_13430</name>
</gene>
<name>A0ABM6QP76_BACCL</name>
<reference evidence="1 2" key="1">
    <citation type="submission" date="2018-02" db="EMBL/GenBank/DDBJ databases">
        <title>Complete genome and methylome analysis of Bacillus caldolyticus.</title>
        <authorList>
            <person name="Fomenkov A.I."/>
            <person name="Mersha F."/>
            <person name="Vincze T."/>
            <person name="Roberts R.J."/>
        </authorList>
    </citation>
    <scope>NUCLEOTIDE SEQUENCE [LARGE SCALE GENOMIC DNA]</scope>
    <source>
        <strain evidence="1 2">NEB414</strain>
    </source>
</reference>
<organism evidence="1 2">
    <name type="scientific">Bacillus caldolyticus</name>
    <dbReference type="NCBI Taxonomy" id="1394"/>
    <lineage>
        <taxon>Bacteria</taxon>
        <taxon>Bacillati</taxon>
        <taxon>Bacillota</taxon>
        <taxon>Bacilli</taxon>
        <taxon>Bacillales</taxon>
        <taxon>Anoxybacillaceae</taxon>
        <taxon>Geobacillus</taxon>
        <taxon>Geobacillus thermoleovorans group</taxon>
    </lineage>
</organism>
<proteinExistence type="predicted"/>
<dbReference type="Proteomes" id="UP000265462">
    <property type="component" value="Chromosome"/>
</dbReference>
<evidence type="ECO:0000313" key="2">
    <source>
        <dbReference type="Proteomes" id="UP000265462"/>
    </source>
</evidence>
<accession>A0ABM6QP76</accession>
<protein>
    <submittedName>
        <fullName evidence="1">Uncharacterized protein</fullName>
    </submittedName>
</protein>
<evidence type="ECO:0000313" key="1">
    <source>
        <dbReference type="EMBL" id="AUI37382.1"/>
    </source>
</evidence>